<feature type="domain" description="CBS" evidence="5">
    <location>
        <begin position="200"/>
        <end position="273"/>
    </location>
</feature>
<dbReference type="VEuPathDB" id="CryptoDB:Vbra_13497"/>
<gene>
    <name evidence="6" type="ORF">Vbra_13497</name>
</gene>
<dbReference type="PROSITE" id="PS51371">
    <property type="entry name" value="CBS"/>
    <property type="match status" value="2"/>
</dbReference>
<dbReference type="SMART" id="SM00116">
    <property type="entry name" value="CBS"/>
    <property type="match status" value="2"/>
</dbReference>
<protein>
    <recommendedName>
        <fullName evidence="5">CBS domain-containing protein</fullName>
    </recommendedName>
</protein>
<evidence type="ECO:0000256" key="1">
    <source>
        <dbReference type="ARBA" id="ARBA00022737"/>
    </source>
</evidence>
<dbReference type="SUPFAM" id="SSF54631">
    <property type="entry name" value="CBS-domain pair"/>
    <property type="match status" value="2"/>
</dbReference>
<organism evidence="6 7">
    <name type="scientific">Vitrella brassicaformis (strain CCMP3155)</name>
    <dbReference type="NCBI Taxonomy" id="1169540"/>
    <lineage>
        <taxon>Eukaryota</taxon>
        <taxon>Sar</taxon>
        <taxon>Alveolata</taxon>
        <taxon>Colpodellida</taxon>
        <taxon>Vitrellaceae</taxon>
        <taxon>Vitrella</taxon>
    </lineage>
</organism>
<dbReference type="Gene3D" id="3.10.580.10">
    <property type="entry name" value="CBS-domain"/>
    <property type="match status" value="1"/>
</dbReference>
<keyword evidence="1" id="KW-0677">Repeat</keyword>
<dbReference type="InterPro" id="IPR046342">
    <property type="entry name" value="CBS_dom_sf"/>
</dbReference>
<keyword evidence="7" id="KW-1185">Reference proteome</keyword>
<name>A0A0G4EU66_VITBC</name>
<dbReference type="AlphaFoldDB" id="A0A0G4EU66"/>
<dbReference type="PhylomeDB" id="A0A0G4EU66"/>
<dbReference type="InterPro" id="IPR050511">
    <property type="entry name" value="AMPK_gamma/SDS23_families"/>
</dbReference>
<dbReference type="CDD" id="cd02205">
    <property type="entry name" value="CBS_pair_SF"/>
    <property type="match status" value="1"/>
</dbReference>
<dbReference type="Proteomes" id="UP000041254">
    <property type="component" value="Unassembled WGS sequence"/>
</dbReference>
<dbReference type="InterPro" id="IPR000644">
    <property type="entry name" value="CBS_dom"/>
</dbReference>
<reference evidence="6 7" key="1">
    <citation type="submission" date="2014-11" db="EMBL/GenBank/DDBJ databases">
        <authorList>
            <person name="Zhu J."/>
            <person name="Qi W."/>
            <person name="Song R."/>
        </authorList>
    </citation>
    <scope>NUCLEOTIDE SEQUENCE [LARGE SCALE GENOMIC DNA]</scope>
</reference>
<dbReference type="Pfam" id="PF00571">
    <property type="entry name" value="CBS"/>
    <property type="match status" value="2"/>
</dbReference>
<dbReference type="PANTHER" id="PTHR13780:SF36">
    <property type="entry name" value="CBS DOMAIN-CONTAINING PROTEIN"/>
    <property type="match status" value="1"/>
</dbReference>
<dbReference type="InParanoid" id="A0A0G4EU66"/>
<evidence type="ECO:0000259" key="5">
    <source>
        <dbReference type="PROSITE" id="PS51371"/>
    </source>
</evidence>
<evidence type="ECO:0000256" key="4">
    <source>
        <dbReference type="SAM" id="MobiDB-lite"/>
    </source>
</evidence>
<dbReference type="OrthoDB" id="449052at2759"/>
<feature type="region of interest" description="Disordered" evidence="4">
    <location>
        <begin position="94"/>
        <end position="115"/>
    </location>
</feature>
<dbReference type="PANTHER" id="PTHR13780">
    <property type="entry name" value="AMP-ACTIVATED PROTEIN KINASE, GAMMA REGULATORY SUBUNIT"/>
    <property type="match status" value="1"/>
</dbReference>
<feature type="domain" description="CBS" evidence="5">
    <location>
        <begin position="298"/>
        <end position="353"/>
    </location>
</feature>
<dbReference type="EMBL" id="CDMY01000320">
    <property type="protein sequence ID" value="CEM02188.1"/>
    <property type="molecule type" value="Genomic_DNA"/>
</dbReference>
<keyword evidence="2 3" id="KW-0129">CBS domain</keyword>
<evidence type="ECO:0000256" key="2">
    <source>
        <dbReference type="ARBA" id="ARBA00023122"/>
    </source>
</evidence>
<proteinExistence type="predicted"/>
<evidence type="ECO:0000313" key="7">
    <source>
        <dbReference type="Proteomes" id="UP000041254"/>
    </source>
</evidence>
<accession>A0A0G4EU66</accession>
<evidence type="ECO:0000256" key="3">
    <source>
        <dbReference type="PROSITE-ProRule" id="PRU00703"/>
    </source>
</evidence>
<evidence type="ECO:0000313" key="6">
    <source>
        <dbReference type="EMBL" id="CEM02188.1"/>
    </source>
</evidence>
<sequence length="353" mass="39022">MDKRPETLHDLMGTPMGDVVGWLEPQDTCILDKREKLSKCLTELHRRGLRSCVVKDANMFLFFETSATFHIMDMRDVNCYVMDLIRKLEAEKARGSGAAPAEAPPPPAASKKDKDTVTISLTGVTKALQPTDIGGIANYSKKNGPRPLDASETLRDALKAFEDSPRVPVLLNSKLLRIFSAVDFFQILKEGKYLPEIESMSPLKHTDSFPLDVVALNEADTLFKAMRLFESTGYSALPITEGTESPGGRGRTLAVISVRDLASLAIHNGLHPESVFNEPAIEFLTRVRQQDVTGKTGKSRFPYIHVPHDATLQMVVSKLITTRIHRVLLCDQNDNVTGVLSITDVAKRLGRVL</sequence>